<dbReference type="EMBL" id="JARKIB010000137">
    <property type="protein sequence ID" value="KAJ7733654.1"/>
    <property type="molecule type" value="Genomic_DNA"/>
</dbReference>
<organism evidence="2 3">
    <name type="scientific">Mycena metata</name>
    <dbReference type="NCBI Taxonomy" id="1033252"/>
    <lineage>
        <taxon>Eukaryota</taxon>
        <taxon>Fungi</taxon>
        <taxon>Dikarya</taxon>
        <taxon>Basidiomycota</taxon>
        <taxon>Agaricomycotina</taxon>
        <taxon>Agaricomycetes</taxon>
        <taxon>Agaricomycetidae</taxon>
        <taxon>Agaricales</taxon>
        <taxon>Marasmiineae</taxon>
        <taxon>Mycenaceae</taxon>
        <taxon>Mycena</taxon>
    </lineage>
</organism>
<evidence type="ECO:0000256" key="1">
    <source>
        <dbReference type="SAM" id="MobiDB-lite"/>
    </source>
</evidence>
<feature type="region of interest" description="Disordered" evidence="1">
    <location>
        <begin position="184"/>
        <end position="211"/>
    </location>
</feature>
<sequence length="330" mass="37265">MHGRCEGLLEGHERYAPDDSDMHELFDAERTVNVRETSSMALRAAAYIELSLFLNTAHRLPLKFYSEIHSKLCPHVEDGVQCTGLPVYRRLKMVQLLILINLDGKGGLIGCQKYSRSQSRSHRFITINRDVKEELIQELLSNNGRFISDVNVDSESALSRVKLLDLQVEAKHRAMEESCVLVNHRNTKPQRDRNNASRRTTAHRQALERSAARDKLETIEDCLQRSAATTKELREQRKALKLASGVKKTKRTGEKSREILPNADEFAGLSDAESIQSSPVRPALHLCDDTTQVRANLEVELEAGLEPLFLTQHSTPYLELGGDLLDYIPT</sequence>
<reference evidence="2" key="1">
    <citation type="submission" date="2023-03" db="EMBL/GenBank/DDBJ databases">
        <title>Massive genome expansion in bonnet fungi (Mycena s.s.) driven by repeated elements and novel gene families across ecological guilds.</title>
        <authorList>
            <consortium name="Lawrence Berkeley National Laboratory"/>
            <person name="Harder C.B."/>
            <person name="Miyauchi S."/>
            <person name="Viragh M."/>
            <person name="Kuo A."/>
            <person name="Thoen E."/>
            <person name="Andreopoulos B."/>
            <person name="Lu D."/>
            <person name="Skrede I."/>
            <person name="Drula E."/>
            <person name="Henrissat B."/>
            <person name="Morin E."/>
            <person name="Kohler A."/>
            <person name="Barry K."/>
            <person name="LaButti K."/>
            <person name="Morin E."/>
            <person name="Salamov A."/>
            <person name="Lipzen A."/>
            <person name="Mereny Z."/>
            <person name="Hegedus B."/>
            <person name="Baldrian P."/>
            <person name="Stursova M."/>
            <person name="Weitz H."/>
            <person name="Taylor A."/>
            <person name="Grigoriev I.V."/>
            <person name="Nagy L.G."/>
            <person name="Martin F."/>
            <person name="Kauserud H."/>
        </authorList>
    </citation>
    <scope>NUCLEOTIDE SEQUENCE</scope>
    <source>
        <strain evidence="2">CBHHK182m</strain>
    </source>
</reference>
<dbReference type="Proteomes" id="UP001215598">
    <property type="component" value="Unassembled WGS sequence"/>
</dbReference>
<proteinExistence type="predicted"/>
<accession>A0AAD7I3H4</accession>
<protein>
    <submittedName>
        <fullName evidence="2">Uncharacterized protein</fullName>
    </submittedName>
</protein>
<keyword evidence="3" id="KW-1185">Reference proteome</keyword>
<name>A0AAD7I3H4_9AGAR</name>
<evidence type="ECO:0000313" key="2">
    <source>
        <dbReference type="EMBL" id="KAJ7733654.1"/>
    </source>
</evidence>
<gene>
    <name evidence="2" type="ORF">B0H16DRAFT_1467994</name>
</gene>
<evidence type="ECO:0000313" key="3">
    <source>
        <dbReference type="Proteomes" id="UP001215598"/>
    </source>
</evidence>
<comment type="caution">
    <text evidence="2">The sequence shown here is derived from an EMBL/GenBank/DDBJ whole genome shotgun (WGS) entry which is preliminary data.</text>
</comment>
<dbReference type="AlphaFoldDB" id="A0AAD7I3H4"/>